<organism evidence="1 2">
    <name type="scientific">Demequina litoralis</name>
    <dbReference type="NCBI Taxonomy" id="3051660"/>
    <lineage>
        <taxon>Bacteria</taxon>
        <taxon>Bacillati</taxon>
        <taxon>Actinomycetota</taxon>
        <taxon>Actinomycetes</taxon>
        <taxon>Micrococcales</taxon>
        <taxon>Demequinaceae</taxon>
        <taxon>Demequina</taxon>
    </lineage>
</organism>
<protein>
    <recommendedName>
        <fullName evidence="3">Leucine rich repeat variant</fullName>
    </recommendedName>
</protein>
<dbReference type="Proteomes" id="UP001172728">
    <property type="component" value="Unassembled WGS sequence"/>
</dbReference>
<accession>A0ABT8G5N3</accession>
<sequence length="137" mass="14137">MDSDPAPQPPADPALRALAAGEVGASPALLAVLARDLVPRVRYAAVLHPALPPRAMLDTARTGDASTCEILGSNPEVPAAVIRLLASHVAAEVRTAVARHPRMDLTTLERLTADASALVRSVATAALERRLAGTVTA</sequence>
<dbReference type="RefSeq" id="WP_301130856.1">
    <property type="nucleotide sequence ID" value="NZ_JAUHPW010000001.1"/>
</dbReference>
<dbReference type="InterPro" id="IPR011989">
    <property type="entry name" value="ARM-like"/>
</dbReference>
<reference evidence="1" key="1">
    <citation type="submission" date="2023-06" db="EMBL/GenBank/DDBJ databases">
        <title>Sysu t00192.</title>
        <authorList>
            <person name="Gao L."/>
            <person name="Fang B.-Z."/>
            <person name="Li W.-J."/>
        </authorList>
    </citation>
    <scope>NUCLEOTIDE SEQUENCE</scope>
    <source>
        <strain evidence="1">SYSU T00192</strain>
    </source>
</reference>
<evidence type="ECO:0000313" key="2">
    <source>
        <dbReference type="Proteomes" id="UP001172728"/>
    </source>
</evidence>
<dbReference type="Gene3D" id="1.25.10.10">
    <property type="entry name" value="Leucine-rich Repeat Variant"/>
    <property type="match status" value="1"/>
</dbReference>
<name>A0ABT8G5N3_9MICO</name>
<keyword evidence="2" id="KW-1185">Reference proteome</keyword>
<evidence type="ECO:0008006" key="3">
    <source>
        <dbReference type="Google" id="ProtNLM"/>
    </source>
</evidence>
<evidence type="ECO:0000313" key="1">
    <source>
        <dbReference type="EMBL" id="MDN4474436.1"/>
    </source>
</evidence>
<gene>
    <name evidence="1" type="ORF">QQX09_01050</name>
</gene>
<comment type="caution">
    <text evidence="1">The sequence shown here is derived from an EMBL/GenBank/DDBJ whole genome shotgun (WGS) entry which is preliminary data.</text>
</comment>
<proteinExistence type="predicted"/>
<dbReference type="EMBL" id="JAUHPW010000001">
    <property type="protein sequence ID" value="MDN4474436.1"/>
    <property type="molecule type" value="Genomic_DNA"/>
</dbReference>